<feature type="transmembrane region" description="Helical" evidence="6">
    <location>
        <begin position="406"/>
        <end position="425"/>
    </location>
</feature>
<organism evidence="8 9">
    <name type="scientific">Nocardioides panacisoli</name>
    <dbReference type="NCBI Taxonomy" id="627624"/>
    <lineage>
        <taxon>Bacteria</taxon>
        <taxon>Bacillati</taxon>
        <taxon>Actinomycetota</taxon>
        <taxon>Actinomycetes</taxon>
        <taxon>Propionibacteriales</taxon>
        <taxon>Nocardioidaceae</taxon>
        <taxon>Nocardioides</taxon>
    </lineage>
</organism>
<dbReference type="InterPro" id="IPR036259">
    <property type="entry name" value="MFS_trans_sf"/>
</dbReference>
<comment type="subcellular location">
    <subcellularLocation>
        <location evidence="1">Cell inner membrane</location>
        <topology evidence="1">Multi-pass membrane protein</topology>
    </subcellularLocation>
</comment>
<reference evidence="9" key="1">
    <citation type="journal article" date="2019" name="Int. J. Syst. Evol. Microbiol.">
        <title>The Global Catalogue of Microorganisms (GCM) 10K type strain sequencing project: providing services to taxonomists for standard genome sequencing and annotation.</title>
        <authorList>
            <consortium name="The Broad Institute Genomics Platform"/>
            <consortium name="The Broad Institute Genome Sequencing Center for Infectious Disease"/>
            <person name="Wu L."/>
            <person name="Ma J."/>
        </authorList>
    </citation>
    <scope>NUCLEOTIDE SEQUENCE [LARGE SCALE GENOMIC DNA]</scope>
    <source>
        <strain evidence="9">JCM 16953</strain>
    </source>
</reference>
<dbReference type="Pfam" id="PF07690">
    <property type="entry name" value="MFS_1"/>
    <property type="match status" value="1"/>
</dbReference>
<feature type="domain" description="Major facilitator superfamily (MFS) profile" evidence="7">
    <location>
        <begin position="6"/>
        <end position="568"/>
    </location>
</feature>
<accession>A0ABP7I8F9</accession>
<evidence type="ECO:0000313" key="9">
    <source>
        <dbReference type="Proteomes" id="UP001501821"/>
    </source>
</evidence>
<feature type="transmembrane region" description="Helical" evidence="6">
    <location>
        <begin position="161"/>
        <end position="179"/>
    </location>
</feature>
<name>A0ABP7I8F9_9ACTN</name>
<dbReference type="EMBL" id="BAABAH010000003">
    <property type="protein sequence ID" value="GAA3812156.1"/>
    <property type="molecule type" value="Genomic_DNA"/>
</dbReference>
<dbReference type="PANTHER" id="PTHR23501">
    <property type="entry name" value="MAJOR FACILITATOR SUPERFAMILY"/>
    <property type="match status" value="1"/>
</dbReference>
<dbReference type="PROSITE" id="PS50850">
    <property type="entry name" value="MFS"/>
    <property type="match status" value="1"/>
</dbReference>
<keyword evidence="9" id="KW-1185">Reference proteome</keyword>
<feature type="transmembrane region" description="Helical" evidence="6">
    <location>
        <begin position="210"/>
        <end position="231"/>
    </location>
</feature>
<keyword evidence="2" id="KW-0813">Transport</keyword>
<feature type="transmembrane region" description="Helical" evidence="6">
    <location>
        <begin position="300"/>
        <end position="320"/>
    </location>
</feature>
<feature type="transmembrane region" description="Helical" evidence="6">
    <location>
        <begin position="75"/>
        <end position="92"/>
    </location>
</feature>
<evidence type="ECO:0000256" key="1">
    <source>
        <dbReference type="ARBA" id="ARBA00004429"/>
    </source>
</evidence>
<dbReference type="Gene3D" id="1.20.1250.20">
    <property type="entry name" value="MFS general substrate transporter like domains"/>
    <property type="match status" value="1"/>
</dbReference>
<feature type="transmembrane region" description="Helical" evidence="6">
    <location>
        <begin position="432"/>
        <end position="451"/>
    </location>
</feature>
<evidence type="ECO:0000256" key="4">
    <source>
        <dbReference type="ARBA" id="ARBA00022989"/>
    </source>
</evidence>
<protein>
    <recommendedName>
        <fullName evidence="7">Major facilitator superfamily (MFS) profile domain-containing protein</fullName>
    </recommendedName>
</protein>
<feature type="transmembrane region" description="Helical" evidence="6">
    <location>
        <begin position="361"/>
        <end position="386"/>
    </location>
</feature>
<dbReference type="Gene3D" id="1.20.1720.10">
    <property type="entry name" value="Multidrug resistance protein D"/>
    <property type="match status" value="1"/>
</dbReference>
<dbReference type="RefSeq" id="WP_344773571.1">
    <property type="nucleotide sequence ID" value="NZ_BAABAH010000003.1"/>
</dbReference>
<evidence type="ECO:0000256" key="3">
    <source>
        <dbReference type="ARBA" id="ARBA00022692"/>
    </source>
</evidence>
<comment type="caution">
    <text evidence="8">The sequence shown here is derived from an EMBL/GenBank/DDBJ whole genome shotgun (WGS) entry which is preliminary data.</text>
</comment>
<feature type="transmembrane region" description="Helical" evidence="6">
    <location>
        <begin position="544"/>
        <end position="565"/>
    </location>
</feature>
<feature type="transmembrane region" description="Helical" evidence="6">
    <location>
        <begin position="104"/>
        <end position="125"/>
    </location>
</feature>
<feature type="transmembrane region" description="Helical" evidence="6">
    <location>
        <begin position="332"/>
        <end position="349"/>
    </location>
</feature>
<dbReference type="InterPro" id="IPR020846">
    <property type="entry name" value="MFS_dom"/>
</dbReference>
<sequence length="582" mass="59793">MTPRVLLGLAAVAVAFAAIDTYVVVLALPDMMAAAGIPVDELQRAAPIVSGFLLGYVAMLPLIGRIADLRGPVPVLVMALVVFSVGSLLTSISYDLATMVAGRFLQGVGGGGLVPATMALVAATYPVERRGLPLGLVSAVQEFGAVLGPLFGAVVLSFSSWRAIFAINLLVGVLLAVTVRSLRGTSEVPELGAAAPGTSTTDVPSSRQKLGFIPLVVGVLAGLVAAVAGWIEFIQPASIKRDLTWGELFVPYVVGGGRWETPIGVITLAALLVLLVSCLVPGRNLVDLRGWFRSLADADLTGAALFAVALAGVVLAFATADPEVAVFNPQGPWFLLGSAVALVLLLVHLRRSATPIVPRGALRAVPAWGSLLVSFLVGWALIAALVDVPLLARTTTEETQLGAALILLRFLVALPIGAVIGGWLLHRAPAGVLTAAGMVCASVSFFWMAQWGQSSLDQLVSNVPLVLGGFGFGLALAPVNAAMLASTSEDAHGLASALVVVARMVGMLVGISVLTTWGLRRLYAEADAHPGLGTKALALIQERAVFTGAGVAAALAAVLALAVFARARTRAVDVAEVLRAAG</sequence>
<keyword evidence="4 6" id="KW-1133">Transmembrane helix</keyword>
<dbReference type="InterPro" id="IPR011701">
    <property type="entry name" value="MFS"/>
</dbReference>
<feature type="transmembrane region" description="Helical" evidence="6">
    <location>
        <begin position="132"/>
        <end position="155"/>
    </location>
</feature>
<keyword evidence="5 6" id="KW-0472">Membrane</keyword>
<evidence type="ECO:0000259" key="7">
    <source>
        <dbReference type="PROSITE" id="PS50850"/>
    </source>
</evidence>
<keyword evidence="3 6" id="KW-0812">Transmembrane</keyword>
<evidence type="ECO:0000256" key="5">
    <source>
        <dbReference type="ARBA" id="ARBA00023136"/>
    </source>
</evidence>
<evidence type="ECO:0000256" key="6">
    <source>
        <dbReference type="SAM" id="Phobius"/>
    </source>
</evidence>
<feature type="transmembrane region" description="Helical" evidence="6">
    <location>
        <begin position="463"/>
        <end position="485"/>
    </location>
</feature>
<dbReference type="Proteomes" id="UP001501821">
    <property type="component" value="Unassembled WGS sequence"/>
</dbReference>
<feature type="transmembrane region" description="Helical" evidence="6">
    <location>
        <begin position="497"/>
        <end position="519"/>
    </location>
</feature>
<gene>
    <name evidence="8" type="ORF">GCM10022242_13300</name>
</gene>
<dbReference type="SUPFAM" id="SSF103473">
    <property type="entry name" value="MFS general substrate transporter"/>
    <property type="match status" value="2"/>
</dbReference>
<proteinExistence type="predicted"/>
<feature type="transmembrane region" description="Helical" evidence="6">
    <location>
        <begin position="45"/>
        <end position="63"/>
    </location>
</feature>
<evidence type="ECO:0000313" key="8">
    <source>
        <dbReference type="EMBL" id="GAA3812156.1"/>
    </source>
</evidence>
<evidence type="ECO:0000256" key="2">
    <source>
        <dbReference type="ARBA" id="ARBA00022448"/>
    </source>
</evidence>
<dbReference type="PRINTS" id="PR01036">
    <property type="entry name" value="TCRTETB"/>
</dbReference>
<feature type="transmembrane region" description="Helical" evidence="6">
    <location>
        <begin position="261"/>
        <end position="280"/>
    </location>
</feature>
<dbReference type="PANTHER" id="PTHR23501:SF191">
    <property type="entry name" value="VACUOLAR BASIC AMINO ACID TRANSPORTER 4"/>
    <property type="match status" value="1"/>
</dbReference>